<reference evidence="2" key="5">
    <citation type="journal article" date="2021" name="G3 (Bethesda)">
        <title>Aegilops tauschii genome assembly Aet v5.0 features greater sequence contiguity and improved annotation.</title>
        <authorList>
            <person name="Wang L."/>
            <person name="Zhu T."/>
            <person name="Rodriguez J.C."/>
            <person name="Deal K.R."/>
            <person name="Dubcovsky J."/>
            <person name="McGuire P.E."/>
            <person name="Lux T."/>
            <person name="Spannagl M."/>
            <person name="Mayer K.F.X."/>
            <person name="Baldrich P."/>
            <person name="Meyers B.C."/>
            <person name="Huo N."/>
            <person name="Gu Y.Q."/>
            <person name="Zhou H."/>
            <person name="Devos K.M."/>
            <person name="Bennetzen J.L."/>
            <person name="Unver T."/>
            <person name="Budak H."/>
            <person name="Gulick P.J."/>
            <person name="Galiba G."/>
            <person name="Kalapos B."/>
            <person name="Nelson D.R."/>
            <person name="Li P."/>
            <person name="You F.M."/>
            <person name="Luo M.C."/>
            <person name="Dvorak J."/>
        </authorList>
    </citation>
    <scope>NUCLEOTIDE SEQUENCE [LARGE SCALE GENOMIC DNA]</scope>
    <source>
        <strain evidence="2">cv. AL8/78</strain>
    </source>
</reference>
<dbReference type="PANTHER" id="PTHR34591:SF62">
    <property type="entry name" value="F-BOX DOMAIN-CONTAINING PROTEIN"/>
    <property type="match status" value="1"/>
</dbReference>
<dbReference type="Pfam" id="PF00646">
    <property type="entry name" value="F-box"/>
    <property type="match status" value="1"/>
</dbReference>
<dbReference type="KEGG" id="ats:123497863"/>
<dbReference type="InterPro" id="IPR001810">
    <property type="entry name" value="F-box_dom"/>
</dbReference>
<protein>
    <recommendedName>
        <fullName evidence="1">F-box domain-containing protein</fullName>
    </recommendedName>
</protein>
<dbReference type="EnsemblPlants" id="AET3Gv20608400.1">
    <property type="protein sequence ID" value="AET3Gv20608400.1"/>
    <property type="gene ID" value="AET3Gv20608400"/>
</dbReference>
<dbReference type="EnsemblPlants" id="AET3Gv20608400.3">
    <property type="protein sequence ID" value="AET3Gv20608400.3"/>
    <property type="gene ID" value="AET3Gv20608400"/>
</dbReference>
<reference evidence="2" key="4">
    <citation type="submission" date="2019-03" db="UniProtKB">
        <authorList>
            <consortium name="EnsemblPlants"/>
        </authorList>
    </citation>
    <scope>IDENTIFICATION</scope>
</reference>
<dbReference type="Gramene" id="AET3Gv20608400.3">
    <property type="protein sequence ID" value="AET3Gv20608400.3"/>
    <property type="gene ID" value="AET3Gv20608400"/>
</dbReference>
<dbReference type="RefSeq" id="XP_045090782.1">
    <property type="nucleotide sequence ID" value="XM_045234847.2"/>
</dbReference>
<dbReference type="Gramene" id="AET3Gv20608400.2">
    <property type="protein sequence ID" value="AET3Gv20608400.2"/>
    <property type="gene ID" value="AET3Gv20608400"/>
</dbReference>
<dbReference type="GeneID" id="123497863"/>
<reference evidence="3" key="1">
    <citation type="journal article" date="2014" name="Science">
        <title>Ancient hybridizations among the ancestral genomes of bread wheat.</title>
        <authorList>
            <consortium name="International Wheat Genome Sequencing Consortium,"/>
            <person name="Marcussen T."/>
            <person name="Sandve S.R."/>
            <person name="Heier L."/>
            <person name="Spannagl M."/>
            <person name="Pfeifer M."/>
            <person name="Jakobsen K.S."/>
            <person name="Wulff B.B."/>
            <person name="Steuernagel B."/>
            <person name="Mayer K.F."/>
            <person name="Olsen O.A."/>
        </authorList>
    </citation>
    <scope>NUCLEOTIDE SEQUENCE [LARGE SCALE GENOMIC DNA]</scope>
    <source>
        <strain evidence="3">cv. AL8/78</strain>
    </source>
</reference>
<dbReference type="Proteomes" id="UP000015105">
    <property type="component" value="Chromosome 3D"/>
</dbReference>
<dbReference type="STRING" id="200361.A0A453F8M1"/>
<proteinExistence type="predicted"/>
<keyword evidence="3" id="KW-1185">Reference proteome</keyword>
<name>A0A453F8M1_AEGTS</name>
<feature type="domain" description="F-box" evidence="1">
    <location>
        <begin position="9"/>
        <end position="49"/>
    </location>
</feature>
<organism evidence="2 3">
    <name type="scientific">Aegilops tauschii subsp. strangulata</name>
    <name type="common">Goatgrass</name>
    <dbReference type="NCBI Taxonomy" id="200361"/>
    <lineage>
        <taxon>Eukaryota</taxon>
        <taxon>Viridiplantae</taxon>
        <taxon>Streptophyta</taxon>
        <taxon>Embryophyta</taxon>
        <taxon>Tracheophyta</taxon>
        <taxon>Spermatophyta</taxon>
        <taxon>Magnoliopsida</taxon>
        <taxon>Liliopsida</taxon>
        <taxon>Poales</taxon>
        <taxon>Poaceae</taxon>
        <taxon>BOP clade</taxon>
        <taxon>Pooideae</taxon>
        <taxon>Triticodae</taxon>
        <taxon>Triticeae</taxon>
        <taxon>Triticinae</taxon>
        <taxon>Aegilops</taxon>
    </lineage>
</organism>
<dbReference type="InterPro" id="IPR036047">
    <property type="entry name" value="F-box-like_dom_sf"/>
</dbReference>
<dbReference type="SMART" id="SM00256">
    <property type="entry name" value="FBOX"/>
    <property type="match status" value="1"/>
</dbReference>
<dbReference type="OrthoDB" id="687490at2759"/>
<dbReference type="Gene3D" id="1.20.1280.50">
    <property type="match status" value="1"/>
</dbReference>
<evidence type="ECO:0000259" key="1">
    <source>
        <dbReference type="SMART" id="SM00256"/>
    </source>
</evidence>
<evidence type="ECO:0000313" key="2">
    <source>
        <dbReference type="EnsemblPlants" id="AET3Gv20608400.1"/>
    </source>
</evidence>
<dbReference type="EnsemblPlants" id="AET3Gv20608400.2">
    <property type="protein sequence ID" value="AET3Gv20608400.2"/>
    <property type="gene ID" value="AET3Gv20608400"/>
</dbReference>
<accession>A0A453F8M1</accession>
<evidence type="ECO:0000313" key="3">
    <source>
        <dbReference type="Proteomes" id="UP000015105"/>
    </source>
</evidence>
<sequence>MALVAAQLLPDGVLASVLRRLAPRSLAASRCVCKSWCDVVDDWRLLRTDLLPLSLSGIFFMEEIFPALPKFFASPSIDGKIAARLDYLDTKFEGYLHIMDHCNGLLLLWDQLVVNPATRQWVRLPQPPCAGLEDFADDMCLAFDPTVSPHYEVLLLPKVPHKLGSMTVFTEESEWPPSWYTIRVFSSRTWTWEERVLVRRGEAAGAIADMQSPRAREPEHRYTVYWKGELYVHCQNDSIMRITLSNGEYEVIKPPTSMDEFTEFYIGKSKKGLYCALIYKDRSYRLQVWLLSELRGKMEWGLKIDTSLVPVVAMFSWLSHEENSGPWILHGGNYDGDGKKVIVEDKCEWDFNNGILLEARDGDECDFVSGSIYFLGFHPYDEIAFLWVSRARVVAYHLSSSKVQDLGMLHVQCVGDSFPYTPYWTGELFEKH</sequence>
<dbReference type="SUPFAM" id="SSF81383">
    <property type="entry name" value="F-box domain"/>
    <property type="match status" value="1"/>
</dbReference>
<reference evidence="3" key="2">
    <citation type="journal article" date="2017" name="Nat. Plants">
        <title>The Aegilops tauschii genome reveals multiple impacts of transposons.</title>
        <authorList>
            <person name="Zhao G."/>
            <person name="Zou C."/>
            <person name="Li K."/>
            <person name="Wang K."/>
            <person name="Li T."/>
            <person name="Gao L."/>
            <person name="Zhang X."/>
            <person name="Wang H."/>
            <person name="Yang Z."/>
            <person name="Liu X."/>
            <person name="Jiang W."/>
            <person name="Mao L."/>
            <person name="Kong X."/>
            <person name="Jiao Y."/>
            <person name="Jia J."/>
        </authorList>
    </citation>
    <scope>NUCLEOTIDE SEQUENCE [LARGE SCALE GENOMIC DNA]</scope>
    <source>
        <strain evidence="3">cv. AL8/78</strain>
    </source>
</reference>
<dbReference type="OMA" id="EWRWEER"/>
<dbReference type="AlphaFoldDB" id="A0A453F8M1"/>
<dbReference type="Gramene" id="AET3Gv20608400.1">
    <property type="protein sequence ID" value="AET3Gv20608400.1"/>
    <property type="gene ID" value="AET3Gv20608400"/>
</dbReference>
<reference evidence="2" key="3">
    <citation type="journal article" date="2017" name="Nature">
        <title>Genome sequence of the progenitor of the wheat D genome Aegilops tauschii.</title>
        <authorList>
            <person name="Luo M.C."/>
            <person name="Gu Y.Q."/>
            <person name="Puiu D."/>
            <person name="Wang H."/>
            <person name="Twardziok S.O."/>
            <person name="Deal K.R."/>
            <person name="Huo N."/>
            <person name="Zhu T."/>
            <person name="Wang L."/>
            <person name="Wang Y."/>
            <person name="McGuire P.E."/>
            <person name="Liu S."/>
            <person name="Long H."/>
            <person name="Ramasamy R.K."/>
            <person name="Rodriguez J.C."/>
            <person name="Van S.L."/>
            <person name="Yuan L."/>
            <person name="Wang Z."/>
            <person name="Xia Z."/>
            <person name="Xiao L."/>
            <person name="Anderson O.D."/>
            <person name="Ouyang S."/>
            <person name="Liang Y."/>
            <person name="Zimin A.V."/>
            <person name="Pertea G."/>
            <person name="Qi P."/>
            <person name="Bennetzen J.L."/>
            <person name="Dai X."/>
            <person name="Dawson M.W."/>
            <person name="Muller H.G."/>
            <person name="Kugler K."/>
            <person name="Rivarola-Duarte L."/>
            <person name="Spannagl M."/>
            <person name="Mayer K.F.X."/>
            <person name="Lu F.H."/>
            <person name="Bevan M.W."/>
            <person name="Leroy P."/>
            <person name="Li P."/>
            <person name="You F.M."/>
            <person name="Sun Q."/>
            <person name="Liu Z."/>
            <person name="Lyons E."/>
            <person name="Wicker T."/>
            <person name="Salzberg S.L."/>
            <person name="Devos K.M."/>
            <person name="Dvorak J."/>
        </authorList>
    </citation>
    <scope>NUCLEOTIDE SEQUENCE [LARGE SCALE GENOMIC DNA]</scope>
    <source>
        <strain evidence="2">cv. AL8/78</strain>
    </source>
</reference>
<dbReference type="PANTHER" id="PTHR34591">
    <property type="entry name" value="OS03G0653100 PROTEIN-RELATED"/>
    <property type="match status" value="1"/>
</dbReference>